<feature type="domain" description="Glycosyl hydrolase family 13 catalytic" evidence="5">
    <location>
        <begin position="151"/>
        <end position="585"/>
    </location>
</feature>
<dbReference type="EMBL" id="SPKJ01000018">
    <property type="protein sequence ID" value="MYZ47629.1"/>
    <property type="molecule type" value="Genomic_DNA"/>
</dbReference>
<evidence type="ECO:0000256" key="4">
    <source>
        <dbReference type="SAM" id="MobiDB-lite"/>
    </source>
</evidence>
<dbReference type="GO" id="GO:0004135">
    <property type="term" value="F:amylo-alpha-1,6-glucosidase activity"/>
    <property type="evidence" value="ECO:0007669"/>
    <property type="project" value="InterPro"/>
</dbReference>
<evidence type="ECO:0000313" key="6">
    <source>
        <dbReference type="EMBL" id="MYZ47629.1"/>
    </source>
</evidence>
<sequence length="696" mass="76096">MVLGNAEARLPAGRPHESVEAADGSTISIGRGRPLPIGTLQLVEALNVAVFSRHATGMTLVLFADPEAVEPMARIPLDRLHHRTGDIWHVLLGRGCRGACYALEAEGPFDPAAGHRFLPDRRLLDPYAPALVGLPRFGDAPLSGPASPRGLIVDTSFDWDDDRPPRRPWSETVIYEAHVRGLTVDPSAQVASPGRYRGIVEKIPYLQSLGVTAVELMPVQAFDPTRSGHPRPAGEPPTDYWGYNPVSLFAPMPAYAEGPAGCEVTELKETVLALHRAGIEVILDVVFNHTAEDGTAGPSYSFRGLDNRIYYMLDAEGGFVDFTGCGNTLGCNHPVVRGMIVDCLRHWATEYRVDGFRFDLASVLGRDVNGELLSNPPLLEQIAEDPILRDVKLIAEAWDMGGAYQVGSFPGWRWAEWNARFRDDVRRFWRGDPGLAGAFATRFAGSSDLFRAARESPQNSVNFITCHDGFTLNDLVSYETRHNDANGEENRDGTPANWSENNGVEGPTADPAIESMRRRQIRNMLATLFLSRGVPMLLAGDEFRRTQGGNNNAYCQDNPTSWVDWRLAEANAGQVDFVRNLIGFRRAHPALSAEHFYTDDEIQWLGEDGRAPDWSGAENRLGCVIGEGEGALVVLFNAARRPCRFAIPAPPAGPWRIAIDTGRDEPCVPAGCEPPLDPGGGLTLEGRTIIVLVSGR</sequence>
<dbReference type="GO" id="GO:0005980">
    <property type="term" value="P:glycogen catabolic process"/>
    <property type="evidence" value="ECO:0007669"/>
    <property type="project" value="InterPro"/>
</dbReference>
<dbReference type="AlphaFoldDB" id="A0A964WT44"/>
<comment type="similarity">
    <text evidence="1">Belongs to the glycosyl hydrolase 13 family.</text>
</comment>
<keyword evidence="3" id="KW-0326">Glycosidase</keyword>
<accession>A0A964WT44</accession>
<dbReference type="InterPro" id="IPR006047">
    <property type="entry name" value="GH13_cat_dom"/>
</dbReference>
<comment type="caution">
    <text evidence="6">The sequence shown here is derived from an EMBL/GenBank/DDBJ whole genome shotgun (WGS) entry which is preliminary data.</text>
</comment>
<dbReference type="InterPro" id="IPR013780">
    <property type="entry name" value="Glyco_hydro_b"/>
</dbReference>
<dbReference type="InterPro" id="IPR044505">
    <property type="entry name" value="GlgX_Isoamylase_N_E_set"/>
</dbReference>
<keyword evidence="2" id="KW-0378">Hydrolase</keyword>
<dbReference type="NCBIfam" id="TIGR02100">
    <property type="entry name" value="glgX_debranch"/>
    <property type="match status" value="1"/>
</dbReference>
<reference evidence="6" key="1">
    <citation type="submission" date="2019-03" db="EMBL/GenBank/DDBJ databases">
        <title>Afifella sp. nov., isolated from activated sludge.</title>
        <authorList>
            <person name="Li Q."/>
            <person name="Liu Y."/>
        </authorList>
    </citation>
    <scope>NUCLEOTIDE SEQUENCE</scope>
    <source>
        <strain evidence="6">L72</strain>
    </source>
</reference>
<dbReference type="InterPro" id="IPR004193">
    <property type="entry name" value="Glyco_hydro_13_N"/>
</dbReference>
<dbReference type="InterPro" id="IPR014756">
    <property type="entry name" value="Ig_E-set"/>
</dbReference>
<dbReference type="Gene3D" id="2.60.40.1180">
    <property type="entry name" value="Golgi alpha-mannosidase II"/>
    <property type="match status" value="1"/>
</dbReference>
<evidence type="ECO:0000313" key="7">
    <source>
        <dbReference type="Proteomes" id="UP000773614"/>
    </source>
</evidence>
<keyword evidence="7" id="KW-1185">Reference proteome</keyword>
<gene>
    <name evidence="6" type="primary">glgX</name>
    <name evidence="6" type="ORF">E4O86_07875</name>
</gene>
<feature type="region of interest" description="Disordered" evidence="4">
    <location>
        <begin position="483"/>
        <end position="510"/>
    </location>
</feature>
<dbReference type="OrthoDB" id="3236218at2"/>
<organism evidence="6 7">
    <name type="scientific">Propylenella binzhouense</name>
    <dbReference type="NCBI Taxonomy" id="2555902"/>
    <lineage>
        <taxon>Bacteria</taxon>
        <taxon>Pseudomonadati</taxon>
        <taxon>Pseudomonadota</taxon>
        <taxon>Alphaproteobacteria</taxon>
        <taxon>Hyphomicrobiales</taxon>
        <taxon>Propylenellaceae</taxon>
        <taxon>Propylenella</taxon>
    </lineage>
</organism>
<name>A0A964WT44_9HYPH</name>
<dbReference type="Pfam" id="PF02922">
    <property type="entry name" value="CBM_48"/>
    <property type="match status" value="1"/>
</dbReference>
<dbReference type="CDD" id="cd02856">
    <property type="entry name" value="E_set_GDE_Isoamylase_N"/>
    <property type="match status" value="1"/>
</dbReference>
<dbReference type="CDD" id="cd11326">
    <property type="entry name" value="AmyAc_Glg_debranch"/>
    <property type="match status" value="1"/>
</dbReference>
<dbReference type="Proteomes" id="UP000773614">
    <property type="component" value="Unassembled WGS sequence"/>
</dbReference>
<evidence type="ECO:0000259" key="5">
    <source>
        <dbReference type="SMART" id="SM00642"/>
    </source>
</evidence>
<protein>
    <submittedName>
        <fullName evidence="6">Glycogen debranching protein GlgX</fullName>
    </submittedName>
</protein>
<evidence type="ECO:0000256" key="2">
    <source>
        <dbReference type="ARBA" id="ARBA00022801"/>
    </source>
</evidence>
<dbReference type="SUPFAM" id="SSF51011">
    <property type="entry name" value="Glycosyl hydrolase domain"/>
    <property type="match status" value="1"/>
</dbReference>
<feature type="compositionally biased region" description="Basic and acidic residues" evidence="4">
    <location>
        <begin position="483"/>
        <end position="492"/>
    </location>
</feature>
<evidence type="ECO:0000256" key="3">
    <source>
        <dbReference type="ARBA" id="ARBA00023295"/>
    </source>
</evidence>
<dbReference type="SMART" id="SM00642">
    <property type="entry name" value="Aamy"/>
    <property type="match status" value="1"/>
</dbReference>
<dbReference type="Gene3D" id="3.20.20.80">
    <property type="entry name" value="Glycosidases"/>
    <property type="match status" value="1"/>
</dbReference>
<dbReference type="PANTHER" id="PTHR43002">
    <property type="entry name" value="GLYCOGEN DEBRANCHING ENZYME"/>
    <property type="match status" value="1"/>
</dbReference>
<dbReference type="SUPFAM" id="SSF51445">
    <property type="entry name" value="(Trans)glycosidases"/>
    <property type="match status" value="1"/>
</dbReference>
<dbReference type="InterPro" id="IPR013783">
    <property type="entry name" value="Ig-like_fold"/>
</dbReference>
<evidence type="ECO:0000256" key="1">
    <source>
        <dbReference type="ARBA" id="ARBA00008061"/>
    </source>
</evidence>
<dbReference type="Gene3D" id="2.60.40.10">
    <property type="entry name" value="Immunoglobulins"/>
    <property type="match status" value="1"/>
</dbReference>
<dbReference type="RefSeq" id="WP_161139979.1">
    <property type="nucleotide sequence ID" value="NZ_SPKJ01000018.1"/>
</dbReference>
<proteinExistence type="inferred from homology"/>
<dbReference type="InterPro" id="IPR017853">
    <property type="entry name" value="GH"/>
</dbReference>
<dbReference type="InterPro" id="IPR011837">
    <property type="entry name" value="Glycogen_debranch_GlgX"/>
</dbReference>
<dbReference type="Pfam" id="PF00128">
    <property type="entry name" value="Alpha-amylase"/>
    <property type="match status" value="1"/>
</dbReference>
<dbReference type="SUPFAM" id="SSF81296">
    <property type="entry name" value="E set domains"/>
    <property type="match status" value="1"/>
</dbReference>